<comment type="subcellular location">
    <subcellularLocation>
        <location evidence="1">Cytoplasm</location>
    </subcellularLocation>
</comment>
<dbReference type="Gene3D" id="2.70.70.10">
    <property type="entry name" value="Glucose Permease (Domain IIA)"/>
    <property type="match status" value="1"/>
</dbReference>
<keyword evidence="3 8" id="KW-0762">Sugar transport</keyword>
<sequence length="169" mass="18474">MNEKSHQLLSPLSGTVVPLEQVSDPVFSTNILGRGFAIKPESGKLCSPAECIVESISDTKHAYVLKTKQGLEMLIHVGLETVYLKGKPFNCAVKSGDKVKAGDLICEIDLDMIKEAGADTIVPITFPKIPGDSKIEINYGKVKTGDEVMYIEEKKKLPDFKILKKLGIK</sequence>
<evidence type="ECO:0000256" key="2">
    <source>
        <dbReference type="ARBA" id="ARBA00022448"/>
    </source>
</evidence>
<dbReference type="NCBIfam" id="TIGR00830">
    <property type="entry name" value="PTBA"/>
    <property type="match status" value="1"/>
</dbReference>
<dbReference type="Proteomes" id="UP000824118">
    <property type="component" value="Unassembled WGS sequence"/>
</dbReference>
<dbReference type="Pfam" id="PF00358">
    <property type="entry name" value="PTS_EIIA_1"/>
    <property type="match status" value="1"/>
</dbReference>
<evidence type="ECO:0000256" key="3">
    <source>
        <dbReference type="ARBA" id="ARBA00022597"/>
    </source>
</evidence>
<keyword evidence="5" id="KW-0598">Phosphotransferase system</keyword>
<dbReference type="GO" id="GO:0005737">
    <property type="term" value="C:cytoplasm"/>
    <property type="evidence" value="ECO:0007669"/>
    <property type="project" value="UniProtKB-SubCell"/>
</dbReference>
<organism evidence="8 9">
    <name type="scientific">Candidatus Limousia pullorum</name>
    <dbReference type="NCBI Taxonomy" id="2840860"/>
    <lineage>
        <taxon>Bacteria</taxon>
        <taxon>Bacillati</taxon>
        <taxon>Bacillota</taxon>
        <taxon>Clostridia</taxon>
        <taxon>Eubacteriales</taxon>
        <taxon>Oscillospiraceae</taxon>
        <taxon>Oscillospiraceae incertae sedis</taxon>
        <taxon>Candidatus Limousia</taxon>
    </lineage>
</organism>
<gene>
    <name evidence="8" type="ORF">IAD22_02400</name>
</gene>
<feature type="domain" description="PTS EIIA type-1" evidence="7">
    <location>
        <begin position="24"/>
        <end position="128"/>
    </location>
</feature>
<keyword evidence="2" id="KW-0813">Transport</keyword>
<dbReference type="GO" id="GO:0009401">
    <property type="term" value="P:phosphoenolpyruvate-dependent sugar phosphotransferase system"/>
    <property type="evidence" value="ECO:0007669"/>
    <property type="project" value="UniProtKB-KW"/>
</dbReference>
<dbReference type="PANTHER" id="PTHR45008">
    <property type="entry name" value="PTS SYSTEM GLUCOSE-SPECIFIC EIIA COMPONENT"/>
    <property type="match status" value="1"/>
</dbReference>
<name>A0A9D1S814_9FIRM</name>
<accession>A0A9D1S814</accession>
<reference evidence="8" key="2">
    <citation type="journal article" date="2021" name="PeerJ">
        <title>Extensive microbial diversity within the chicken gut microbiome revealed by metagenomics and culture.</title>
        <authorList>
            <person name="Gilroy R."/>
            <person name="Ravi A."/>
            <person name="Getino M."/>
            <person name="Pursley I."/>
            <person name="Horton D.L."/>
            <person name="Alikhan N.F."/>
            <person name="Baker D."/>
            <person name="Gharbi K."/>
            <person name="Hall N."/>
            <person name="Watson M."/>
            <person name="Adriaenssens E.M."/>
            <person name="Foster-Nyarko E."/>
            <person name="Jarju S."/>
            <person name="Secka A."/>
            <person name="Antonio M."/>
            <person name="Oren A."/>
            <person name="Chaudhuri R.R."/>
            <person name="La Ragione R."/>
            <person name="Hildebrand F."/>
            <person name="Pallen M.J."/>
        </authorList>
    </citation>
    <scope>NUCLEOTIDE SEQUENCE</scope>
    <source>
        <strain evidence="8">ChiGjej1B1-1684</strain>
    </source>
</reference>
<protein>
    <submittedName>
        <fullName evidence="8">PTS glucose transporter subunit IIA</fullName>
    </submittedName>
</protein>
<dbReference type="FunFam" id="2.70.70.10:FF:000001">
    <property type="entry name" value="PTS system glucose-specific IIA component"/>
    <property type="match status" value="1"/>
</dbReference>
<dbReference type="InterPro" id="IPR050890">
    <property type="entry name" value="PTS_EIIA_component"/>
</dbReference>
<dbReference type="PROSITE" id="PS51093">
    <property type="entry name" value="PTS_EIIA_TYPE_1"/>
    <property type="match status" value="1"/>
</dbReference>
<dbReference type="PROSITE" id="PS00371">
    <property type="entry name" value="PTS_EIIA_TYPE_1_HIS"/>
    <property type="match status" value="1"/>
</dbReference>
<dbReference type="InterPro" id="IPR011055">
    <property type="entry name" value="Dup_hybrid_motif"/>
</dbReference>
<dbReference type="InterPro" id="IPR001127">
    <property type="entry name" value="PTS_EIIA_1_perm"/>
</dbReference>
<evidence type="ECO:0000313" key="8">
    <source>
        <dbReference type="EMBL" id="HIU49853.1"/>
    </source>
</evidence>
<evidence type="ECO:0000256" key="4">
    <source>
        <dbReference type="ARBA" id="ARBA00022679"/>
    </source>
</evidence>
<reference evidence="8" key="1">
    <citation type="submission" date="2020-10" db="EMBL/GenBank/DDBJ databases">
        <authorList>
            <person name="Gilroy R."/>
        </authorList>
    </citation>
    <scope>NUCLEOTIDE SEQUENCE</scope>
    <source>
        <strain evidence="8">ChiGjej1B1-1684</strain>
    </source>
</reference>
<evidence type="ECO:0000256" key="5">
    <source>
        <dbReference type="ARBA" id="ARBA00022683"/>
    </source>
</evidence>
<dbReference type="SUPFAM" id="SSF51261">
    <property type="entry name" value="Duplicated hybrid motif"/>
    <property type="match status" value="1"/>
</dbReference>
<dbReference type="EMBL" id="DVNG01000033">
    <property type="protein sequence ID" value="HIU49853.1"/>
    <property type="molecule type" value="Genomic_DNA"/>
</dbReference>
<dbReference type="GO" id="GO:0016301">
    <property type="term" value="F:kinase activity"/>
    <property type="evidence" value="ECO:0007669"/>
    <property type="project" value="UniProtKB-KW"/>
</dbReference>
<dbReference type="PANTHER" id="PTHR45008:SF1">
    <property type="entry name" value="PTS SYSTEM GLUCOSE-SPECIFIC EIIA COMPONENT"/>
    <property type="match status" value="1"/>
</dbReference>
<evidence type="ECO:0000259" key="7">
    <source>
        <dbReference type="PROSITE" id="PS51093"/>
    </source>
</evidence>
<dbReference type="AlphaFoldDB" id="A0A9D1S814"/>
<evidence type="ECO:0000256" key="1">
    <source>
        <dbReference type="ARBA" id="ARBA00004496"/>
    </source>
</evidence>
<keyword evidence="4" id="KW-0808">Transferase</keyword>
<evidence type="ECO:0000313" key="9">
    <source>
        <dbReference type="Proteomes" id="UP000824118"/>
    </source>
</evidence>
<comment type="caution">
    <text evidence="8">The sequence shown here is derived from an EMBL/GenBank/DDBJ whole genome shotgun (WGS) entry which is preliminary data.</text>
</comment>
<proteinExistence type="predicted"/>
<evidence type="ECO:0000256" key="6">
    <source>
        <dbReference type="ARBA" id="ARBA00022777"/>
    </source>
</evidence>
<keyword evidence="6" id="KW-0418">Kinase</keyword>